<proteinExistence type="predicted"/>
<gene>
    <name evidence="1" type="ORF">SAMN05444406_1544</name>
</gene>
<reference evidence="1 2" key="1">
    <citation type="submission" date="2016-10" db="EMBL/GenBank/DDBJ databases">
        <authorList>
            <person name="de Groot N.N."/>
        </authorList>
    </citation>
    <scope>NUCLEOTIDE SEQUENCE [LARGE SCALE GENOMIC DNA]</scope>
    <source>
        <strain evidence="1 2">DSM 20678</strain>
    </source>
</reference>
<evidence type="ECO:0000313" key="1">
    <source>
        <dbReference type="EMBL" id="SFQ45630.1"/>
    </source>
</evidence>
<organism evidence="1 2">
    <name type="scientific">Caldicoprobacter faecalis</name>
    <dbReference type="NCBI Taxonomy" id="937334"/>
    <lineage>
        <taxon>Bacteria</taxon>
        <taxon>Bacillati</taxon>
        <taxon>Bacillota</taxon>
        <taxon>Clostridia</taxon>
        <taxon>Caldicoprobacterales</taxon>
        <taxon>Caldicoprobacteraceae</taxon>
        <taxon>Caldicoprobacter</taxon>
    </lineage>
</organism>
<dbReference type="STRING" id="937334.SAMN05444406_1544"/>
<protein>
    <submittedName>
        <fullName evidence="1">Uncharacterized protein</fullName>
    </submittedName>
</protein>
<keyword evidence="2" id="KW-1185">Reference proteome</keyword>
<dbReference type="Proteomes" id="UP000198577">
    <property type="component" value="Unassembled WGS sequence"/>
</dbReference>
<sequence>MIFMPKSGKHVAEKGVYMQKEYMINFDVTVSLSHFVINLIGGEGGVIKWVRSFRFT</sequence>
<accession>A0A1I5YNF8</accession>
<evidence type="ECO:0000313" key="2">
    <source>
        <dbReference type="Proteomes" id="UP000198577"/>
    </source>
</evidence>
<dbReference type="EMBL" id="FOXR01000054">
    <property type="protein sequence ID" value="SFQ45630.1"/>
    <property type="molecule type" value="Genomic_DNA"/>
</dbReference>
<name>A0A1I5YNF8_9FIRM</name>
<dbReference type="AlphaFoldDB" id="A0A1I5YNF8"/>